<protein>
    <recommendedName>
        <fullName evidence="7">Protein jagunal homolog 1</fullName>
    </recommendedName>
</protein>
<evidence type="ECO:0000256" key="6">
    <source>
        <dbReference type="ARBA" id="ARBA00023136"/>
    </source>
</evidence>
<keyword evidence="6 9" id="KW-0472">Membrane</keyword>
<dbReference type="GO" id="GO:0007029">
    <property type="term" value="P:endoplasmic reticulum organization"/>
    <property type="evidence" value="ECO:0007669"/>
    <property type="project" value="InterPro"/>
</dbReference>
<evidence type="ECO:0000256" key="2">
    <source>
        <dbReference type="ARBA" id="ARBA00008462"/>
    </source>
</evidence>
<dbReference type="GeneID" id="116952985"/>
<comment type="similarity">
    <text evidence="2">Belongs to the jagunal family.</text>
</comment>
<feature type="transmembrane region" description="Helical" evidence="9">
    <location>
        <begin position="101"/>
        <end position="121"/>
    </location>
</feature>
<dbReference type="KEGG" id="pmrn:116952985"/>
<evidence type="ECO:0000256" key="3">
    <source>
        <dbReference type="ARBA" id="ARBA00022692"/>
    </source>
</evidence>
<feature type="region of interest" description="Disordered" evidence="8">
    <location>
        <begin position="1"/>
        <end position="21"/>
    </location>
</feature>
<keyword evidence="3 9" id="KW-0812">Transmembrane</keyword>
<dbReference type="PANTHER" id="PTHR20955">
    <property type="entry name" value="PROTEIN JAGUNAL HOMOLOG 1"/>
    <property type="match status" value="1"/>
</dbReference>
<sequence>MASAATRTAANKNERARRETKADGEDKLRCVSFSSLESEVRMLVYVHVALWALVLLQVIVSSLRLVPSSLVARPYLWEYPYLLSVAPALLTIGAMRRRSTYHMVLAMAMTSLVSLGPLVYGSVEMFPMARQLYTQGKVYRHILGFSAVSVLYFAMVIAVQVHAWQLYYCKQLLQVWSSAPTQEAPAGQRKSQ</sequence>
<evidence type="ECO:0000313" key="11">
    <source>
        <dbReference type="RefSeq" id="XP_032828659.1"/>
    </source>
</evidence>
<evidence type="ECO:0000256" key="1">
    <source>
        <dbReference type="ARBA" id="ARBA00004477"/>
    </source>
</evidence>
<name>A0AAJ7U3S6_PETMA</name>
<comment type="subcellular location">
    <subcellularLocation>
        <location evidence="1">Endoplasmic reticulum membrane</location>
        <topology evidence="1">Multi-pass membrane protein</topology>
    </subcellularLocation>
</comment>
<gene>
    <name evidence="11" type="primary">JAGN1</name>
</gene>
<accession>A0AAJ7U3S6</accession>
<feature type="compositionally biased region" description="Polar residues" evidence="8">
    <location>
        <begin position="1"/>
        <end position="11"/>
    </location>
</feature>
<evidence type="ECO:0000256" key="9">
    <source>
        <dbReference type="SAM" id="Phobius"/>
    </source>
</evidence>
<dbReference type="RefSeq" id="XP_032828659.1">
    <property type="nucleotide sequence ID" value="XM_032972768.1"/>
</dbReference>
<dbReference type="Pfam" id="PF07086">
    <property type="entry name" value="Jagunal"/>
    <property type="match status" value="1"/>
</dbReference>
<evidence type="ECO:0000256" key="8">
    <source>
        <dbReference type="SAM" id="MobiDB-lite"/>
    </source>
</evidence>
<evidence type="ECO:0000256" key="4">
    <source>
        <dbReference type="ARBA" id="ARBA00022824"/>
    </source>
</evidence>
<keyword evidence="5 9" id="KW-1133">Transmembrane helix</keyword>
<organism evidence="10 11">
    <name type="scientific">Petromyzon marinus</name>
    <name type="common">Sea lamprey</name>
    <dbReference type="NCBI Taxonomy" id="7757"/>
    <lineage>
        <taxon>Eukaryota</taxon>
        <taxon>Metazoa</taxon>
        <taxon>Chordata</taxon>
        <taxon>Craniata</taxon>
        <taxon>Vertebrata</taxon>
        <taxon>Cyclostomata</taxon>
        <taxon>Hyperoartia</taxon>
        <taxon>Petromyzontiformes</taxon>
        <taxon>Petromyzontidae</taxon>
        <taxon>Petromyzon</taxon>
    </lineage>
</organism>
<evidence type="ECO:0000256" key="5">
    <source>
        <dbReference type="ARBA" id="ARBA00022989"/>
    </source>
</evidence>
<feature type="transmembrane region" description="Helical" evidence="9">
    <location>
        <begin position="142"/>
        <end position="164"/>
    </location>
</feature>
<dbReference type="CTD" id="84522"/>
<evidence type="ECO:0000256" key="7">
    <source>
        <dbReference type="ARBA" id="ARBA00039548"/>
    </source>
</evidence>
<dbReference type="GO" id="GO:0038158">
    <property type="term" value="P:granulocyte colony-stimulating factor signaling pathway"/>
    <property type="evidence" value="ECO:0007669"/>
    <property type="project" value="TreeGrafter"/>
</dbReference>
<proteinExistence type="inferred from homology"/>
<keyword evidence="10" id="KW-1185">Reference proteome</keyword>
<feature type="compositionally biased region" description="Basic and acidic residues" evidence="8">
    <location>
        <begin position="12"/>
        <end position="21"/>
    </location>
</feature>
<dbReference type="Proteomes" id="UP001318040">
    <property type="component" value="Chromosome 49"/>
</dbReference>
<dbReference type="InterPro" id="IPR009787">
    <property type="entry name" value="Jagunal"/>
</dbReference>
<evidence type="ECO:0000313" key="10">
    <source>
        <dbReference type="Proteomes" id="UP001318040"/>
    </source>
</evidence>
<feature type="transmembrane region" description="Helical" evidence="9">
    <location>
        <begin position="75"/>
        <end position="95"/>
    </location>
</feature>
<dbReference type="GO" id="GO:0016192">
    <property type="term" value="P:vesicle-mediated transport"/>
    <property type="evidence" value="ECO:0007669"/>
    <property type="project" value="TreeGrafter"/>
</dbReference>
<dbReference type="AlphaFoldDB" id="A0AAJ7U3S6"/>
<reference evidence="11" key="1">
    <citation type="submission" date="2025-08" db="UniProtKB">
        <authorList>
            <consortium name="RefSeq"/>
        </authorList>
    </citation>
    <scope>IDENTIFICATION</scope>
    <source>
        <tissue evidence="11">Sperm</tissue>
    </source>
</reference>
<feature type="transmembrane region" description="Helical" evidence="9">
    <location>
        <begin position="42"/>
        <end position="63"/>
    </location>
</feature>
<dbReference type="GO" id="GO:0005789">
    <property type="term" value="C:endoplasmic reticulum membrane"/>
    <property type="evidence" value="ECO:0007669"/>
    <property type="project" value="UniProtKB-SubCell"/>
</dbReference>
<dbReference type="PANTHER" id="PTHR20955:SF1">
    <property type="entry name" value="PROTEIN JAGUNAL HOMOLOG 1"/>
    <property type="match status" value="1"/>
</dbReference>
<keyword evidence="4" id="KW-0256">Endoplasmic reticulum</keyword>